<dbReference type="GeneID" id="54555914"/>
<evidence type="ECO:0000313" key="2">
    <source>
        <dbReference type="Proteomes" id="UP000800097"/>
    </source>
</evidence>
<gene>
    <name evidence="1" type="ORF">EI97DRAFT_502088</name>
</gene>
<dbReference type="AlphaFoldDB" id="A0A6A6JGN7"/>
<protein>
    <submittedName>
        <fullName evidence="1">Uncharacterized protein</fullName>
    </submittedName>
</protein>
<dbReference type="OrthoDB" id="3809969at2759"/>
<dbReference type="RefSeq" id="XP_033652677.1">
    <property type="nucleotide sequence ID" value="XM_033802739.1"/>
</dbReference>
<dbReference type="EMBL" id="ML986498">
    <property type="protein sequence ID" value="KAF2275138.1"/>
    <property type="molecule type" value="Genomic_DNA"/>
</dbReference>
<keyword evidence="2" id="KW-1185">Reference proteome</keyword>
<organism evidence="1 2">
    <name type="scientific">Westerdykella ornata</name>
    <dbReference type="NCBI Taxonomy" id="318751"/>
    <lineage>
        <taxon>Eukaryota</taxon>
        <taxon>Fungi</taxon>
        <taxon>Dikarya</taxon>
        <taxon>Ascomycota</taxon>
        <taxon>Pezizomycotina</taxon>
        <taxon>Dothideomycetes</taxon>
        <taxon>Pleosporomycetidae</taxon>
        <taxon>Pleosporales</taxon>
        <taxon>Sporormiaceae</taxon>
        <taxon>Westerdykella</taxon>
    </lineage>
</organism>
<reference evidence="1" key="1">
    <citation type="journal article" date="2020" name="Stud. Mycol.">
        <title>101 Dothideomycetes genomes: a test case for predicting lifestyles and emergence of pathogens.</title>
        <authorList>
            <person name="Haridas S."/>
            <person name="Albert R."/>
            <person name="Binder M."/>
            <person name="Bloem J."/>
            <person name="Labutti K."/>
            <person name="Salamov A."/>
            <person name="Andreopoulos B."/>
            <person name="Baker S."/>
            <person name="Barry K."/>
            <person name="Bills G."/>
            <person name="Bluhm B."/>
            <person name="Cannon C."/>
            <person name="Castanera R."/>
            <person name="Culley D."/>
            <person name="Daum C."/>
            <person name="Ezra D."/>
            <person name="Gonzalez J."/>
            <person name="Henrissat B."/>
            <person name="Kuo A."/>
            <person name="Liang C."/>
            <person name="Lipzen A."/>
            <person name="Lutzoni F."/>
            <person name="Magnuson J."/>
            <person name="Mondo S."/>
            <person name="Nolan M."/>
            <person name="Ohm R."/>
            <person name="Pangilinan J."/>
            <person name="Park H.-J."/>
            <person name="Ramirez L."/>
            <person name="Alfaro M."/>
            <person name="Sun H."/>
            <person name="Tritt A."/>
            <person name="Yoshinaga Y."/>
            <person name="Zwiers L.-H."/>
            <person name="Turgeon B."/>
            <person name="Goodwin S."/>
            <person name="Spatafora J."/>
            <person name="Crous P."/>
            <person name="Grigoriev I."/>
        </authorList>
    </citation>
    <scope>NUCLEOTIDE SEQUENCE</scope>
    <source>
        <strain evidence="1">CBS 379.55</strain>
    </source>
</reference>
<dbReference type="Proteomes" id="UP000800097">
    <property type="component" value="Unassembled WGS sequence"/>
</dbReference>
<name>A0A6A6JGN7_WESOR</name>
<evidence type="ECO:0000313" key="1">
    <source>
        <dbReference type="EMBL" id="KAF2275138.1"/>
    </source>
</evidence>
<sequence length="372" mass="42039">MLKETGQLTLFLVITLPSSDSPFVKLFTPRVWHLIECLWDKQARHNQQSPSTLPVDVTMADPMVQLWHTMPGTILYLPSASLVRMDSIIFRQIGMSLSFVRILPLRSSNSYQSSSYKVQLRSVLDLSLPDLHRYGIKYIASHPVCIQTEPSSKDLTRYPPLRGTPKVGHVYRLPLRTQNPALNEAQNHSYFERPLGKPFLITEIGVSLGGKATGGPKPAVRGFALTTFHDEPINFPLQRQDDRTYIIRSQYLPVEGPNVEIHDRLPVVALAPNSPRFRKMSYVNVLKQFRVEVAELHDWTAENAPEIHVGEDTIRGLLQWHAALRLRRQDPALYNTCRMIVEMQGLGGLLHVQMHPGAATAGQGDRVHQAEQ</sequence>
<accession>A0A6A6JGN7</accession>
<proteinExistence type="predicted"/>